<evidence type="ECO:0000256" key="1">
    <source>
        <dbReference type="SAM" id="Phobius"/>
    </source>
</evidence>
<reference evidence="3" key="1">
    <citation type="submission" date="2019-03" db="EMBL/GenBank/DDBJ databases">
        <title>Single cell metagenomics reveals metabolic interactions within the superorganism composed of flagellate Streblomastix strix and complex community of Bacteroidetes bacteria on its surface.</title>
        <authorList>
            <person name="Treitli S.C."/>
            <person name="Kolisko M."/>
            <person name="Husnik F."/>
            <person name="Keeling P."/>
            <person name="Hampl V."/>
        </authorList>
    </citation>
    <scope>NUCLEOTIDE SEQUENCE</scope>
    <source>
        <strain evidence="3">STM</strain>
    </source>
</reference>
<protein>
    <submittedName>
        <fullName evidence="3">Sensor histidine kinase YehU</fullName>
        <ecNumber evidence="3">2.7.13.3</ecNumber>
    </submittedName>
</protein>
<feature type="transmembrane region" description="Helical" evidence="1">
    <location>
        <begin position="72"/>
        <end position="93"/>
    </location>
</feature>
<keyword evidence="1" id="KW-1133">Transmembrane helix</keyword>
<dbReference type="AlphaFoldDB" id="A0A5J4SPS1"/>
<feature type="transmembrane region" description="Helical" evidence="1">
    <location>
        <begin position="105"/>
        <end position="125"/>
    </location>
</feature>
<dbReference type="EMBL" id="SNRY01000073">
    <property type="protein sequence ID" value="KAA6348259.1"/>
    <property type="molecule type" value="Genomic_DNA"/>
</dbReference>
<accession>A0A5J4SPS1</accession>
<keyword evidence="3" id="KW-0808">Transferase</keyword>
<name>A0A5J4SPS1_9ZZZZ</name>
<sequence length="332" mass="39049">MLIVVSFIAGAFIIYPRIIDLPWELPHFVNRGERIEHILFFIYRYLFFCLLTWILLLVNIRKQNTLLFSSRLLKTFFITVMAYALYVLISLAISKHVDCFTGLLLFQFVVAFLLCSFTGHVFALYSEKRKQELEIEKLKTENLQSRCEALTNQINPHFFFNSLNGLAALVRTDKKTQTLRYIHELSGVFRYILQSNKKGIVHLSDELRFLDSFRYLQEMRYADNFTFDIRVPEEKRNMLIPVLSLLPLIENIVKHNMIDSENAMEVSITMNAHDELVITNPIHKKIEQPDPNGIGLKNLSDRFEFLLNKKIRSENKENLFIVYLPLIRVYTN</sequence>
<comment type="caution">
    <text evidence="3">The sequence shown here is derived from an EMBL/GenBank/DDBJ whole genome shotgun (WGS) entry which is preliminary data.</text>
</comment>
<dbReference type="InterPro" id="IPR050640">
    <property type="entry name" value="Bact_2-comp_sensor_kinase"/>
</dbReference>
<organism evidence="3">
    <name type="scientific">termite gut metagenome</name>
    <dbReference type="NCBI Taxonomy" id="433724"/>
    <lineage>
        <taxon>unclassified sequences</taxon>
        <taxon>metagenomes</taxon>
        <taxon>organismal metagenomes</taxon>
    </lineage>
</organism>
<dbReference type="GO" id="GO:0016020">
    <property type="term" value="C:membrane"/>
    <property type="evidence" value="ECO:0007669"/>
    <property type="project" value="InterPro"/>
</dbReference>
<dbReference type="Pfam" id="PF06580">
    <property type="entry name" value="His_kinase"/>
    <property type="match status" value="1"/>
</dbReference>
<dbReference type="PANTHER" id="PTHR34220:SF7">
    <property type="entry name" value="SENSOR HISTIDINE KINASE YPDA"/>
    <property type="match status" value="1"/>
</dbReference>
<keyword evidence="1" id="KW-0472">Membrane</keyword>
<dbReference type="EC" id="2.7.13.3" evidence="3"/>
<keyword evidence="3" id="KW-0418">Kinase</keyword>
<feature type="domain" description="Signal transduction histidine kinase internal region" evidence="2">
    <location>
        <begin position="146"/>
        <end position="225"/>
    </location>
</feature>
<dbReference type="InterPro" id="IPR010559">
    <property type="entry name" value="Sig_transdc_His_kin_internal"/>
</dbReference>
<dbReference type="PANTHER" id="PTHR34220">
    <property type="entry name" value="SENSOR HISTIDINE KINASE YPDA"/>
    <property type="match status" value="1"/>
</dbReference>
<keyword evidence="1" id="KW-0812">Transmembrane</keyword>
<feature type="transmembrane region" description="Helical" evidence="1">
    <location>
        <begin position="40"/>
        <end position="60"/>
    </location>
</feature>
<proteinExistence type="predicted"/>
<gene>
    <name evidence="3" type="ORF">EZS27_004327</name>
</gene>
<evidence type="ECO:0000259" key="2">
    <source>
        <dbReference type="Pfam" id="PF06580"/>
    </source>
</evidence>
<evidence type="ECO:0000313" key="3">
    <source>
        <dbReference type="EMBL" id="KAA6348259.1"/>
    </source>
</evidence>
<dbReference type="GO" id="GO:0000155">
    <property type="term" value="F:phosphorelay sensor kinase activity"/>
    <property type="evidence" value="ECO:0007669"/>
    <property type="project" value="InterPro"/>
</dbReference>